<dbReference type="Pfam" id="PF05960">
    <property type="entry name" value="DUF885"/>
    <property type="match status" value="1"/>
</dbReference>
<evidence type="ECO:0008006" key="2">
    <source>
        <dbReference type="Google" id="ProtNLM"/>
    </source>
</evidence>
<dbReference type="PANTHER" id="PTHR33361:SF2">
    <property type="entry name" value="DUF885 DOMAIN-CONTAINING PROTEIN"/>
    <property type="match status" value="1"/>
</dbReference>
<dbReference type="EMBL" id="LAZR01006248">
    <property type="protein sequence ID" value="KKM93575.1"/>
    <property type="molecule type" value="Genomic_DNA"/>
</dbReference>
<sequence length="203" mass="23407">PRGIYYHNGSKPEERSKLEAESLIYEELVPGHHFHGSLQSENEDLPDFRRETHFTAFSEGWGQYAVWLGLEMGLYQDPYSRCGLYLADIFLSTRLVVDTGMNHFKWRRSRAVKFMKENTTYSDTQIHTESLRYSVGSPGQALGYKIPSIKMAELREKVEKALGEKFDVRKYHDAILGSGAMPLNILEKHIDWFIEKELNSAGE</sequence>
<name>A0A0F9NXH1_9ZZZZ</name>
<comment type="caution">
    <text evidence="1">The sequence shown here is derived from an EMBL/GenBank/DDBJ whole genome shotgun (WGS) entry which is preliminary data.</text>
</comment>
<dbReference type="InterPro" id="IPR010281">
    <property type="entry name" value="DUF885"/>
</dbReference>
<evidence type="ECO:0000313" key="1">
    <source>
        <dbReference type="EMBL" id="KKM93575.1"/>
    </source>
</evidence>
<accession>A0A0F9NXH1</accession>
<proteinExistence type="predicted"/>
<organism evidence="1">
    <name type="scientific">marine sediment metagenome</name>
    <dbReference type="NCBI Taxonomy" id="412755"/>
    <lineage>
        <taxon>unclassified sequences</taxon>
        <taxon>metagenomes</taxon>
        <taxon>ecological metagenomes</taxon>
    </lineage>
</organism>
<feature type="non-terminal residue" evidence="1">
    <location>
        <position position="1"/>
    </location>
</feature>
<dbReference type="PANTHER" id="PTHR33361">
    <property type="entry name" value="GLR0591 PROTEIN"/>
    <property type="match status" value="1"/>
</dbReference>
<gene>
    <name evidence="1" type="ORF">LCGC14_1207050</name>
</gene>
<dbReference type="AlphaFoldDB" id="A0A0F9NXH1"/>
<protein>
    <recommendedName>
        <fullName evidence="2">DUF885 domain-containing protein</fullName>
    </recommendedName>
</protein>
<reference evidence="1" key="1">
    <citation type="journal article" date="2015" name="Nature">
        <title>Complex archaea that bridge the gap between prokaryotes and eukaryotes.</title>
        <authorList>
            <person name="Spang A."/>
            <person name="Saw J.H."/>
            <person name="Jorgensen S.L."/>
            <person name="Zaremba-Niedzwiedzka K."/>
            <person name="Martijn J."/>
            <person name="Lind A.E."/>
            <person name="van Eijk R."/>
            <person name="Schleper C."/>
            <person name="Guy L."/>
            <person name="Ettema T.J."/>
        </authorList>
    </citation>
    <scope>NUCLEOTIDE SEQUENCE</scope>
</reference>